<keyword evidence="2" id="KW-0328">Glycosyltransferase</keyword>
<comment type="similarity">
    <text evidence="1">Belongs to the glycosyltransferase 2 family.</text>
</comment>
<evidence type="ECO:0000256" key="1">
    <source>
        <dbReference type="ARBA" id="ARBA00006739"/>
    </source>
</evidence>
<dbReference type="AlphaFoldDB" id="A0A644ZLD3"/>
<dbReference type="InterPro" id="IPR029044">
    <property type="entry name" value="Nucleotide-diphossugar_trans"/>
</dbReference>
<evidence type="ECO:0000259" key="4">
    <source>
        <dbReference type="Pfam" id="PF00535"/>
    </source>
</evidence>
<dbReference type="Gene3D" id="3.90.550.10">
    <property type="entry name" value="Spore Coat Polysaccharide Biosynthesis Protein SpsA, Chain A"/>
    <property type="match status" value="1"/>
</dbReference>
<name>A0A644ZLD3_9ZZZZ</name>
<accession>A0A644ZLD3</accession>
<dbReference type="PANTHER" id="PTHR43179:SF12">
    <property type="entry name" value="GALACTOFURANOSYLTRANSFERASE GLFT2"/>
    <property type="match status" value="1"/>
</dbReference>
<dbReference type="Pfam" id="PF00535">
    <property type="entry name" value="Glycos_transf_2"/>
    <property type="match status" value="1"/>
</dbReference>
<evidence type="ECO:0000256" key="3">
    <source>
        <dbReference type="ARBA" id="ARBA00022679"/>
    </source>
</evidence>
<reference evidence="5" key="1">
    <citation type="submission" date="2019-08" db="EMBL/GenBank/DDBJ databases">
        <authorList>
            <person name="Kucharzyk K."/>
            <person name="Murdoch R.W."/>
            <person name="Higgins S."/>
            <person name="Loffler F."/>
        </authorList>
    </citation>
    <scope>NUCLEOTIDE SEQUENCE</scope>
</reference>
<sequence>MLKKQYPNIEIIENGKNLGFAAGNNVGIRKAMRNKADYILLLNNDTVVDPKFLTGLVEVAEKNENIGIVGPKIYQYENREKVLLSGAKILFWKGCVPKGHDLNKTTDVDMVSGCCMLIKKEVIETVGLLDETYFFGWEDAEYCINAQENGYRVICTPIGKIWHKVGGSYGGYYASNPTVLTEGIRNQLIFINRHASHLEKISSIFFMVPQIGRVVFWRAGNVNEIKIRAIAVKKGFINFRFYKRMMEK</sequence>
<dbReference type="GO" id="GO:0016757">
    <property type="term" value="F:glycosyltransferase activity"/>
    <property type="evidence" value="ECO:0007669"/>
    <property type="project" value="UniProtKB-KW"/>
</dbReference>
<evidence type="ECO:0000256" key="2">
    <source>
        <dbReference type="ARBA" id="ARBA00022676"/>
    </source>
</evidence>
<dbReference type="CDD" id="cd04186">
    <property type="entry name" value="GT_2_like_c"/>
    <property type="match status" value="1"/>
</dbReference>
<comment type="caution">
    <text evidence="5">The sequence shown here is derived from an EMBL/GenBank/DDBJ whole genome shotgun (WGS) entry which is preliminary data.</text>
</comment>
<dbReference type="InterPro" id="IPR001173">
    <property type="entry name" value="Glyco_trans_2-like"/>
</dbReference>
<dbReference type="SUPFAM" id="SSF53448">
    <property type="entry name" value="Nucleotide-diphospho-sugar transferases"/>
    <property type="match status" value="1"/>
</dbReference>
<dbReference type="EMBL" id="VSSQ01008326">
    <property type="protein sequence ID" value="MPM38564.1"/>
    <property type="molecule type" value="Genomic_DNA"/>
</dbReference>
<protein>
    <recommendedName>
        <fullName evidence="4">Glycosyltransferase 2-like domain-containing protein</fullName>
    </recommendedName>
</protein>
<dbReference type="PANTHER" id="PTHR43179">
    <property type="entry name" value="RHAMNOSYLTRANSFERASE WBBL"/>
    <property type="match status" value="1"/>
</dbReference>
<keyword evidence="3" id="KW-0808">Transferase</keyword>
<proteinExistence type="inferred from homology"/>
<feature type="domain" description="Glycosyltransferase 2-like" evidence="4">
    <location>
        <begin position="3"/>
        <end position="126"/>
    </location>
</feature>
<organism evidence="5">
    <name type="scientific">bioreactor metagenome</name>
    <dbReference type="NCBI Taxonomy" id="1076179"/>
    <lineage>
        <taxon>unclassified sequences</taxon>
        <taxon>metagenomes</taxon>
        <taxon>ecological metagenomes</taxon>
    </lineage>
</organism>
<gene>
    <name evidence="5" type="ORF">SDC9_85193</name>
</gene>
<evidence type="ECO:0000313" key="5">
    <source>
        <dbReference type="EMBL" id="MPM38564.1"/>
    </source>
</evidence>